<keyword evidence="1" id="KW-1133">Transmembrane helix</keyword>
<reference evidence="3" key="2">
    <citation type="journal article" date="2008" name="Nucleic Acids Res.">
        <title>The rice annotation project database (RAP-DB): 2008 update.</title>
        <authorList>
            <consortium name="The rice annotation project (RAP)"/>
        </authorList>
    </citation>
    <scope>GENOME REANNOTATION</scope>
    <source>
        <strain evidence="3">cv. Nipponbare</strain>
    </source>
</reference>
<proteinExistence type="predicted"/>
<dbReference type="AlphaFoldDB" id="Q6ZJ87"/>
<accession>Q6ZJ87</accession>
<name>Q6ZJ87_ORYSJ</name>
<keyword evidence="1" id="KW-0812">Transmembrane</keyword>
<evidence type="ECO:0000313" key="2">
    <source>
        <dbReference type="EMBL" id="BAD12854.1"/>
    </source>
</evidence>
<dbReference type="Proteomes" id="UP000000763">
    <property type="component" value="Chromosome 8"/>
</dbReference>
<sequence length="225" mass="23777">MAGKEAGEDGSADADADEIERGNGVAETIAPAVVCHFSGHRRLAPPPPSASQGFAASPVVAEPRRFLRGHRSAKPKAVHPFSAGIRRKVAATILPISSPAAVFIARHRVSAGKDRADLLFALVSSVSTVVPLFAVVVAIQCSPAPCRRGCPCGVHVSATHPSYGTLCELSLWWIKLPPVSMTGLVFVVSKQRLFGGEVPEDVLKTLVCKASHTDPKQPFEHVEPV</sequence>
<organism evidence="2 3">
    <name type="scientific">Oryza sativa subsp. japonica</name>
    <name type="common">Rice</name>
    <dbReference type="NCBI Taxonomy" id="39947"/>
    <lineage>
        <taxon>Eukaryota</taxon>
        <taxon>Viridiplantae</taxon>
        <taxon>Streptophyta</taxon>
        <taxon>Embryophyta</taxon>
        <taxon>Tracheophyta</taxon>
        <taxon>Spermatophyta</taxon>
        <taxon>Magnoliopsida</taxon>
        <taxon>Liliopsida</taxon>
        <taxon>Poales</taxon>
        <taxon>Poaceae</taxon>
        <taxon>BOP clade</taxon>
        <taxon>Oryzoideae</taxon>
        <taxon>Oryzeae</taxon>
        <taxon>Oryzinae</taxon>
        <taxon>Oryza</taxon>
        <taxon>Oryza sativa</taxon>
    </lineage>
</organism>
<evidence type="ECO:0000256" key="1">
    <source>
        <dbReference type="SAM" id="Phobius"/>
    </source>
</evidence>
<reference evidence="3" key="1">
    <citation type="journal article" date="2005" name="Nature">
        <title>The map-based sequence of the rice genome.</title>
        <authorList>
            <consortium name="International rice genome sequencing project (IRGSP)"/>
            <person name="Matsumoto T."/>
            <person name="Wu J."/>
            <person name="Kanamori H."/>
            <person name="Katayose Y."/>
            <person name="Fujisawa M."/>
            <person name="Namiki N."/>
            <person name="Mizuno H."/>
            <person name="Yamamoto K."/>
            <person name="Antonio B.A."/>
            <person name="Baba T."/>
            <person name="Sakata K."/>
            <person name="Nagamura Y."/>
            <person name="Aoki H."/>
            <person name="Arikawa K."/>
            <person name="Arita K."/>
            <person name="Bito T."/>
            <person name="Chiden Y."/>
            <person name="Fujitsuka N."/>
            <person name="Fukunaka R."/>
            <person name="Hamada M."/>
            <person name="Harada C."/>
            <person name="Hayashi A."/>
            <person name="Hijishita S."/>
            <person name="Honda M."/>
            <person name="Hosokawa S."/>
            <person name="Ichikawa Y."/>
            <person name="Idonuma A."/>
            <person name="Iijima M."/>
            <person name="Ikeda M."/>
            <person name="Ikeno M."/>
            <person name="Ito K."/>
            <person name="Ito S."/>
            <person name="Ito T."/>
            <person name="Ito Y."/>
            <person name="Ito Y."/>
            <person name="Iwabuchi A."/>
            <person name="Kamiya K."/>
            <person name="Karasawa W."/>
            <person name="Kurita K."/>
            <person name="Katagiri S."/>
            <person name="Kikuta A."/>
            <person name="Kobayashi H."/>
            <person name="Kobayashi N."/>
            <person name="Machita K."/>
            <person name="Maehara T."/>
            <person name="Masukawa M."/>
            <person name="Mizubayashi T."/>
            <person name="Mukai Y."/>
            <person name="Nagasaki H."/>
            <person name="Nagata Y."/>
            <person name="Naito S."/>
            <person name="Nakashima M."/>
            <person name="Nakama Y."/>
            <person name="Nakamichi Y."/>
            <person name="Nakamura M."/>
            <person name="Meguro A."/>
            <person name="Negishi M."/>
            <person name="Ohta I."/>
            <person name="Ohta T."/>
            <person name="Okamoto M."/>
            <person name="Ono N."/>
            <person name="Saji S."/>
            <person name="Sakaguchi M."/>
            <person name="Sakai K."/>
            <person name="Shibata M."/>
            <person name="Shimokawa T."/>
            <person name="Song J."/>
            <person name="Takazaki Y."/>
            <person name="Terasawa K."/>
            <person name="Tsugane M."/>
            <person name="Tsuji K."/>
            <person name="Ueda S."/>
            <person name="Waki K."/>
            <person name="Yamagata H."/>
            <person name="Yamamoto M."/>
            <person name="Yamamoto S."/>
            <person name="Yamane H."/>
            <person name="Yoshiki S."/>
            <person name="Yoshihara R."/>
            <person name="Yukawa K."/>
            <person name="Zhong H."/>
            <person name="Yano M."/>
            <person name="Yuan Q."/>
            <person name="Ouyang S."/>
            <person name="Liu J."/>
            <person name="Jones K.M."/>
            <person name="Gansberger K."/>
            <person name="Moffat K."/>
            <person name="Hill J."/>
            <person name="Bera J."/>
            <person name="Fadrosh D."/>
            <person name="Jin S."/>
            <person name="Johri S."/>
            <person name="Kim M."/>
            <person name="Overton L."/>
            <person name="Reardon M."/>
            <person name="Tsitrin T."/>
            <person name="Vuong H."/>
            <person name="Weaver B."/>
            <person name="Ciecko A."/>
            <person name="Tallon L."/>
            <person name="Jackson J."/>
            <person name="Pai G."/>
            <person name="Aken S.V."/>
            <person name="Utterback T."/>
            <person name="Reidmuller S."/>
            <person name="Feldblyum T."/>
            <person name="Hsiao J."/>
            <person name="Zismann V."/>
            <person name="Iobst S."/>
            <person name="de Vazeille A.R."/>
            <person name="Buell C.R."/>
            <person name="Ying K."/>
            <person name="Li Y."/>
            <person name="Lu T."/>
            <person name="Huang Y."/>
            <person name="Zhao Q."/>
            <person name="Feng Q."/>
            <person name="Zhang L."/>
            <person name="Zhu J."/>
            <person name="Weng Q."/>
            <person name="Mu J."/>
            <person name="Lu Y."/>
            <person name="Fan D."/>
            <person name="Liu Y."/>
            <person name="Guan J."/>
            <person name="Zhang Y."/>
            <person name="Yu S."/>
            <person name="Liu X."/>
            <person name="Zhang Y."/>
            <person name="Hong G."/>
            <person name="Han B."/>
            <person name="Choisne N."/>
            <person name="Demange N."/>
            <person name="Orjeda G."/>
            <person name="Samain S."/>
            <person name="Cattolico L."/>
            <person name="Pelletier E."/>
            <person name="Couloux A."/>
            <person name="Segurens B."/>
            <person name="Wincker P."/>
            <person name="D'Hont A."/>
            <person name="Scarpelli C."/>
            <person name="Weissenbach J."/>
            <person name="Salanoubat M."/>
            <person name="Quetier F."/>
            <person name="Yu Y."/>
            <person name="Kim H.R."/>
            <person name="Rambo T."/>
            <person name="Currie J."/>
            <person name="Collura K."/>
            <person name="Luo M."/>
            <person name="Yang T."/>
            <person name="Ammiraju J.S.S."/>
            <person name="Engler F."/>
            <person name="Soderlund C."/>
            <person name="Wing R.A."/>
            <person name="Palmer L.E."/>
            <person name="de la Bastide M."/>
            <person name="Spiegel L."/>
            <person name="Nascimento L."/>
            <person name="Zutavern T."/>
            <person name="O'Shaughnessy A."/>
            <person name="Dike S."/>
            <person name="Dedhia N."/>
            <person name="Preston R."/>
            <person name="Balija V."/>
            <person name="McCombie W.R."/>
            <person name="Chow T."/>
            <person name="Chen H."/>
            <person name="Chung M."/>
            <person name="Chen C."/>
            <person name="Shaw J."/>
            <person name="Wu H."/>
            <person name="Hsiao K."/>
            <person name="Chao Y."/>
            <person name="Chu M."/>
            <person name="Cheng C."/>
            <person name="Hour A."/>
            <person name="Lee P."/>
            <person name="Lin S."/>
            <person name="Lin Y."/>
            <person name="Liou J."/>
            <person name="Liu S."/>
            <person name="Hsing Y."/>
            <person name="Raghuvanshi S."/>
            <person name="Mohanty A."/>
            <person name="Bharti A.K."/>
            <person name="Gaur A."/>
            <person name="Gupta V."/>
            <person name="Kumar D."/>
            <person name="Ravi V."/>
            <person name="Vij S."/>
            <person name="Kapur A."/>
            <person name="Khurana P."/>
            <person name="Khurana P."/>
            <person name="Khurana J.P."/>
            <person name="Tyagi A.K."/>
            <person name="Gaikwad K."/>
            <person name="Singh A."/>
            <person name="Dalal V."/>
            <person name="Srivastava S."/>
            <person name="Dixit A."/>
            <person name="Pal A.K."/>
            <person name="Ghazi I.A."/>
            <person name="Yadav M."/>
            <person name="Pandit A."/>
            <person name="Bhargava A."/>
            <person name="Sureshbabu K."/>
            <person name="Batra K."/>
            <person name="Sharma T.R."/>
            <person name="Mohapatra T."/>
            <person name="Singh N.K."/>
            <person name="Messing J."/>
            <person name="Nelson A.B."/>
            <person name="Fuks G."/>
            <person name="Kavchok S."/>
            <person name="Keizer G."/>
            <person name="Linton E."/>
            <person name="Llaca V."/>
            <person name="Song R."/>
            <person name="Tanyolac B."/>
            <person name="Young S."/>
            <person name="Ho-Il K."/>
            <person name="Hahn J.H."/>
            <person name="Sangsakoo G."/>
            <person name="Vanavichit A."/>
            <person name="de Mattos Luiz.A.T."/>
            <person name="Zimmer P.D."/>
            <person name="Malone G."/>
            <person name="Dellagostin O."/>
            <person name="de Oliveira A.C."/>
            <person name="Bevan M."/>
            <person name="Bancroft I."/>
            <person name="Minx P."/>
            <person name="Cordum H."/>
            <person name="Wilson R."/>
            <person name="Cheng Z."/>
            <person name="Jin W."/>
            <person name="Jiang J."/>
            <person name="Leong S.A."/>
            <person name="Iwama H."/>
            <person name="Gojobori T."/>
            <person name="Itoh T."/>
            <person name="Niimura Y."/>
            <person name="Fujii Y."/>
            <person name="Habara T."/>
            <person name="Sakai H."/>
            <person name="Sato Y."/>
            <person name="Wilson G."/>
            <person name="Kumar K."/>
            <person name="McCouch S."/>
            <person name="Juretic N."/>
            <person name="Hoen D."/>
            <person name="Wright S."/>
            <person name="Bruskiewich R."/>
            <person name="Bureau T."/>
            <person name="Miyao A."/>
            <person name="Hirochika H."/>
            <person name="Nishikawa T."/>
            <person name="Kadowaki K."/>
            <person name="Sugiura M."/>
            <person name="Burr B."/>
            <person name="Sasaki T."/>
        </authorList>
    </citation>
    <scope>NUCLEOTIDE SEQUENCE [LARGE SCALE GENOMIC DNA]</scope>
    <source>
        <strain evidence="3">cv. Nipponbare</strain>
    </source>
</reference>
<dbReference type="EMBL" id="AP003919">
    <property type="protein sequence ID" value="BAD12854.1"/>
    <property type="molecule type" value="Genomic_DNA"/>
</dbReference>
<feature type="transmembrane region" description="Helical" evidence="1">
    <location>
        <begin position="118"/>
        <end position="139"/>
    </location>
</feature>
<evidence type="ECO:0000313" key="3">
    <source>
        <dbReference type="Proteomes" id="UP000000763"/>
    </source>
</evidence>
<protein>
    <submittedName>
        <fullName evidence="2">Uncharacterized protein</fullName>
    </submittedName>
</protein>
<gene>
    <name evidence="2" type="primary">OJ1734_E04.18</name>
</gene>
<keyword evidence="1" id="KW-0472">Membrane</keyword>